<dbReference type="GO" id="GO:0016559">
    <property type="term" value="P:peroxisome fission"/>
    <property type="evidence" value="ECO:0007669"/>
    <property type="project" value="TreeGrafter"/>
</dbReference>
<evidence type="ECO:0000313" key="2">
    <source>
        <dbReference type="EMBL" id="KAG5490777.1"/>
    </source>
</evidence>
<reference evidence="2 3" key="1">
    <citation type="submission" date="2021-02" db="EMBL/GenBank/DDBJ databases">
        <title>Porcisia hertigi Genome sequencing and assembly.</title>
        <authorList>
            <person name="Almutairi H."/>
            <person name="Gatherer D."/>
        </authorList>
    </citation>
    <scope>NUCLEOTIDE SEQUENCE [LARGE SCALE GENOMIC DNA]</scope>
    <source>
        <strain evidence="2 3">C119</strain>
    </source>
</reference>
<keyword evidence="3" id="KW-1185">Reference proteome</keyword>
<dbReference type="InterPro" id="IPR016543">
    <property type="entry name" value="Fis1"/>
</dbReference>
<dbReference type="GO" id="GO:0000266">
    <property type="term" value="P:mitochondrial fission"/>
    <property type="evidence" value="ECO:0007669"/>
    <property type="project" value="InterPro"/>
</dbReference>
<dbReference type="Proteomes" id="UP000674318">
    <property type="component" value="Unassembled WGS sequence"/>
</dbReference>
<dbReference type="GeneID" id="94287025"/>
<feature type="compositionally biased region" description="Low complexity" evidence="1">
    <location>
        <begin position="233"/>
        <end position="262"/>
    </location>
</feature>
<organism evidence="2 3">
    <name type="scientific">Porcisia hertigi</name>
    <dbReference type="NCBI Taxonomy" id="2761500"/>
    <lineage>
        <taxon>Eukaryota</taxon>
        <taxon>Discoba</taxon>
        <taxon>Euglenozoa</taxon>
        <taxon>Kinetoplastea</taxon>
        <taxon>Metakinetoplastina</taxon>
        <taxon>Trypanosomatida</taxon>
        <taxon>Trypanosomatidae</taxon>
        <taxon>Leishmaniinae</taxon>
        <taxon>Porcisia</taxon>
    </lineage>
</organism>
<sequence>MSALFASRAAQAEFAGPAGIVESLQILRSQNPYYMSVLYPSSEQVEDLNAVIRCLRLQLEGGVSEATGDETAYELAVALLWHSDAALVQEGVELMLYLLKGRWEEYWTTVVCKTHGAVAGDDDDDDGEEARRQAVQSASNVDHDSDNNVARRHNSVSISAGSDEGQCSSTSGGAADVDHCSLRRPGDTVANSTTIRGPRVIRRGFAVQLATAPPPPEDECRSAPLSLVRDRGPSVGPSGCVGGASVAPSSSSNTTTSEIIGTLSPQRSSDARNTAPGTADSSAHKCSWACEDAQSHQERLAKCNYHLAVGYTKLRNNDEALFYVDNMLRFTPCSEEGLLLRRLLCARLNVKHIFLLHVPLLPKFFLFL</sequence>
<dbReference type="PANTHER" id="PTHR13247:SF0">
    <property type="entry name" value="MITOCHONDRIAL FISSION 1 PROTEIN"/>
    <property type="match status" value="1"/>
</dbReference>
<dbReference type="RefSeq" id="XP_067753105.1">
    <property type="nucleotide sequence ID" value="XM_067896948.1"/>
</dbReference>
<feature type="compositionally biased region" description="Polar residues" evidence="1">
    <location>
        <begin position="156"/>
        <end position="172"/>
    </location>
</feature>
<dbReference type="OrthoDB" id="265004at2759"/>
<feature type="compositionally biased region" description="Basic and acidic residues" evidence="1">
    <location>
        <begin position="176"/>
        <end position="186"/>
    </location>
</feature>
<feature type="compositionally biased region" description="Polar residues" evidence="1">
    <location>
        <begin position="263"/>
        <end position="281"/>
    </location>
</feature>
<comment type="caution">
    <text evidence="2">The sequence shown here is derived from an EMBL/GenBank/DDBJ whole genome shotgun (WGS) entry which is preliminary data.</text>
</comment>
<dbReference type="InterPro" id="IPR011990">
    <property type="entry name" value="TPR-like_helical_dom_sf"/>
</dbReference>
<protein>
    <submittedName>
        <fullName evidence="2">Uncharacterized protein</fullName>
    </submittedName>
</protein>
<dbReference type="PANTHER" id="PTHR13247">
    <property type="entry name" value="TETRATRICOPEPTIDE REPEAT PROTEIN 11 TPR REPEAT PROTEIN 11"/>
    <property type="match status" value="1"/>
</dbReference>
<dbReference type="Gene3D" id="1.25.40.10">
    <property type="entry name" value="Tetratricopeptide repeat domain"/>
    <property type="match status" value="1"/>
</dbReference>
<evidence type="ECO:0000313" key="3">
    <source>
        <dbReference type="Proteomes" id="UP000674318"/>
    </source>
</evidence>
<dbReference type="KEGG" id="phet:94287025"/>
<evidence type="ECO:0000256" key="1">
    <source>
        <dbReference type="SAM" id="MobiDB-lite"/>
    </source>
</evidence>
<feature type="region of interest" description="Disordered" evidence="1">
    <location>
        <begin position="232"/>
        <end position="282"/>
    </location>
</feature>
<dbReference type="GO" id="GO:0005741">
    <property type="term" value="C:mitochondrial outer membrane"/>
    <property type="evidence" value="ECO:0007669"/>
    <property type="project" value="TreeGrafter"/>
</dbReference>
<accession>A0A836KYR7</accession>
<dbReference type="AlphaFoldDB" id="A0A836KYR7"/>
<dbReference type="SUPFAM" id="SSF48452">
    <property type="entry name" value="TPR-like"/>
    <property type="match status" value="1"/>
</dbReference>
<dbReference type="GO" id="GO:0005778">
    <property type="term" value="C:peroxisomal membrane"/>
    <property type="evidence" value="ECO:0007669"/>
    <property type="project" value="TreeGrafter"/>
</dbReference>
<dbReference type="EMBL" id="JAFJZO010000036">
    <property type="protein sequence ID" value="KAG5490777.1"/>
    <property type="molecule type" value="Genomic_DNA"/>
</dbReference>
<gene>
    <name evidence="2" type="ORF">JKF63_00899</name>
</gene>
<proteinExistence type="predicted"/>
<feature type="region of interest" description="Disordered" evidence="1">
    <location>
        <begin position="156"/>
        <end position="195"/>
    </location>
</feature>
<dbReference type="GO" id="GO:0000422">
    <property type="term" value="P:autophagy of mitochondrion"/>
    <property type="evidence" value="ECO:0007669"/>
    <property type="project" value="TreeGrafter"/>
</dbReference>
<name>A0A836KYR7_9TRYP</name>